<gene>
    <name evidence="2" type="ORF">GM661_03790</name>
</gene>
<dbReference type="EMBL" id="CP046640">
    <property type="protein sequence ID" value="QTL97159.1"/>
    <property type="molecule type" value="Genomic_DNA"/>
</dbReference>
<keyword evidence="1" id="KW-1133">Transmembrane helix</keyword>
<dbReference type="SUPFAM" id="SSF54523">
    <property type="entry name" value="Pili subunits"/>
    <property type="match status" value="1"/>
</dbReference>
<evidence type="ECO:0000313" key="2">
    <source>
        <dbReference type="EMBL" id="QTL97159.1"/>
    </source>
</evidence>
<dbReference type="Gene3D" id="3.30.700.10">
    <property type="entry name" value="Glycoprotein, Type 4 Pilin"/>
    <property type="match status" value="1"/>
</dbReference>
<dbReference type="RefSeq" id="WP_230868811.1">
    <property type="nucleotide sequence ID" value="NZ_CP046640.1"/>
</dbReference>
<keyword evidence="1" id="KW-0472">Membrane</keyword>
<dbReference type="PROSITE" id="PS00409">
    <property type="entry name" value="PROKAR_NTER_METHYL"/>
    <property type="match status" value="1"/>
</dbReference>
<evidence type="ECO:0000256" key="1">
    <source>
        <dbReference type="SAM" id="Phobius"/>
    </source>
</evidence>
<dbReference type="NCBIfam" id="TIGR02532">
    <property type="entry name" value="IV_pilin_GFxxxE"/>
    <property type="match status" value="1"/>
</dbReference>
<accession>A0A8A7KCN6</accession>
<organism evidence="2 3">
    <name type="scientific">Iocasia fonsfrigidae</name>
    <dbReference type="NCBI Taxonomy" id="2682810"/>
    <lineage>
        <taxon>Bacteria</taxon>
        <taxon>Bacillati</taxon>
        <taxon>Bacillota</taxon>
        <taxon>Clostridia</taxon>
        <taxon>Halanaerobiales</taxon>
        <taxon>Halanaerobiaceae</taxon>
        <taxon>Iocasia</taxon>
    </lineage>
</organism>
<feature type="transmembrane region" description="Helical" evidence="1">
    <location>
        <begin position="6"/>
        <end position="27"/>
    </location>
</feature>
<keyword evidence="1" id="KW-0812">Transmembrane</keyword>
<sequence>MSNEKGFTLIEVLIAMVILGISFTILIEGYRTIMASAERNRDYLLAAKWSEDKLISIVNGDDSDRRGYFEENGKEYSWWVEEKCLDDNLIRFDLIMSWPGLRAEIKYSCSRYLVRSQ</sequence>
<keyword evidence="3" id="KW-1185">Reference proteome</keyword>
<dbReference type="AlphaFoldDB" id="A0A8A7KCN6"/>
<name>A0A8A7KCN6_9FIRM</name>
<dbReference type="KEGG" id="ifn:GM661_03790"/>
<dbReference type="Pfam" id="PF07963">
    <property type="entry name" value="N_methyl"/>
    <property type="match status" value="1"/>
</dbReference>
<dbReference type="Proteomes" id="UP000665020">
    <property type="component" value="Chromosome"/>
</dbReference>
<dbReference type="InterPro" id="IPR012902">
    <property type="entry name" value="N_methyl_site"/>
</dbReference>
<protein>
    <submittedName>
        <fullName evidence="2">Prepilin-type N-terminal cleavage/methylation domain-containing protein</fullName>
    </submittedName>
</protein>
<dbReference type="InterPro" id="IPR045584">
    <property type="entry name" value="Pilin-like"/>
</dbReference>
<proteinExistence type="predicted"/>
<reference evidence="2" key="1">
    <citation type="submission" date="2019-12" db="EMBL/GenBank/DDBJ databases">
        <authorList>
            <person name="zhang j."/>
            <person name="sun C.M."/>
        </authorList>
    </citation>
    <scope>NUCLEOTIDE SEQUENCE</scope>
    <source>
        <strain evidence="2">NS-1</strain>
    </source>
</reference>
<evidence type="ECO:0000313" key="3">
    <source>
        <dbReference type="Proteomes" id="UP000665020"/>
    </source>
</evidence>